<name>V6I9S8_9LEPT</name>
<keyword evidence="2" id="KW-1185">Reference proteome</keyword>
<accession>V6I9S8</accession>
<proteinExistence type="predicted"/>
<evidence type="ECO:0000313" key="2">
    <source>
        <dbReference type="Proteomes" id="UP000018747"/>
    </source>
</evidence>
<reference evidence="1" key="1">
    <citation type="submission" date="2013-05" db="EMBL/GenBank/DDBJ databases">
        <authorList>
            <person name="Harkins D.M."/>
            <person name="Durkin A.S."/>
            <person name="Brinkac L.M."/>
            <person name="Haft D.H."/>
            <person name="Selengut J.D."/>
            <person name="Sanka R."/>
            <person name="DePew J."/>
            <person name="Purushe J."/>
            <person name="Hartskeerl R.A."/>
            <person name="Ahmed A."/>
            <person name="van der Linden H."/>
            <person name="Goris M.G.A."/>
            <person name="Vinetz J.M."/>
            <person name="Sutton G.G."/>
            <person name="Nierman W.C."/>
            <person name="Fouts D.E."/>
        </authorList>
    </citation>
    <scope>NUCLEOTIDE SEQUENCE [LARGE SCALE GENOMIC DNA]</scope>
    <source>
        <strain evidence="1">L 60</strain>
    </source>
</reference>
<protein>
    <submittedName>
        <fullName evidence="1">Uncharacterized protein</fullName>
    </submittedName>
</protein>
<dbReference type="AlphaFoldDB" id="V6I9S8"/>
<sequence>MRNKNTERALSRDPSKVRFEFRKRSVEFPQLDLSDKINWSFRTSCKIYNADDQIALKKGEKHDEIKEKEQSAEAET</sequence>
<evidence type="ECO:0000313" key="1">
    <source>
        <dbReference type="EMBL" id="EQA64534.1"/>
    </source>
</evidence>
<dbReference type="STRING" id="100053.GCA_002009845_00653"/>
<dbReference type="EMBL" id="AHMT02000005">
    <property type="protein sequence ID" value="EQA64534.1"/>
    <property type="molecule type" value="Genomic_DNA"/>
</dbReference>
<dbReference type="Proteomes" id="UP000018747">
    <property type="component" value="Unassembled WGS sequence"/>
</dbReference>
<comment type="caution">
    <text evidence="1">The sequence shown here is derived from an EMBL/GenBank/DDBJ whole genome shotgun (WGS) entry which is preliminary data.</text>
</comment>
<gene>
    <name evidence="1" type="ORF">LEP1GSC062_0560</name>
</gene>
<organism evidence="1 2">
    <name type="scientific">Leptospira alexanderi serovar Manhao 3 str. L 60</name>
    <dbReference type="NCBI Taxonomy" id="1049759"/>
    <lineage>
        <taxon>Bacteria</taxon>
        <taxon>Pseudomonadati</taxon>
        <taxon>Spirochaetota</taxon>
        <taxon>Spirochaetia</taxon>
        <taxon>Leptospirales</taxon>
        <taxon>Leptospiraceae</taxon>
        <taxon>Leptospira</taxon>
    </lineage>
</organism>